<dbReference type="InterPro" id="IPR000160">
    <property type="entry name" value="GGDEF_dom"/>
</dbReference>
<dbReference type="PROSITE" id="PS50883">
    <property type="entry name" value="EAL"/>
    <property type="match status" value="1"/>
</dbReference>
<evidence type="ECO:0000313" key="8">
    <source>
        <dbReference type="EMBL" id="MYN06917.1"/>
    </source>
</evidence>
<dbReference type="Gene3D" id="3.30.70.270">
    <property type="match status" value="1"/>
</dbReference>
<dbReference type="SMART" id="SM00448">
    <property type="entry name" value="REC"/>
    <property type="match status" value="1"/>
</dbReference>
<feature type="modified residue" description="4-aspartylphosphate" evidence="3">
    <location>
        <position position="913"/>
    </location>
</feature>
<dbReference type="Gene3D" id="3.30.450.40">
    <property type="match status" value="1"/>
</dbReference>
<dbReference type="Pfam" id="PF00563">
    <property type="entry name" value="EAL"/>
    <property type="match status" value="1"/>
</dbReference>
<gene>
    <name evidence="8" type="ORF">GTP77_06150</name>
</gene>
<dbReference type="SUPFAM" id="SSF55073">
    <property type="entry name" value="Nucleotide cyclase"/>
    <property type="match status" value="1"/>
</dbReference>
<dbReference type="InterPro" id="IPR043128">
    <property type="entry name" value="Rev_trsase/Diguanyl_cyclase"/>
</dbReference>
<dbReference type="PANTHER" id="PTHR44757">
    <property type="entry name" value="DIGUANYLATE CYCLASE DGCP"/>
    <property type="match status" value="1"/>
</dbReference>
<feature type="domain" description="Response regulatory" evidence="5">
    <location>
        <begin position="864"/>
        <end position="979"/>
    </location>
</feature>
<evidence type="ECO:0000313" key="9">
    <source>
        <dbReference type="Proteomes" id="UP000450676"/>
    </source>
</evidence>
<keyword evidence="1" id="KW-0808">Transferase</keyword>
<sequence length="987" mass="105325">MLASALVVVLLHLYAASAWHAFAEQDQRALQLALRSSAALPALDVAATRRATLSGLRAQMRDIAGVSGDENVRSAAQAVALLTYEYETTRAARAAAPPPLAPLLDELAVQATGASAQAHAHAVLAGRVALLAMVLLPVLAAAGALVLASGITRSIDGTLRDCIAFAGEIAAGNFSHGSSQARPAASARRLDADADSASEFDILVRSMNRIADETVTAAERTAAQTARLERVERSWALLSACSKSLAKAGSETELLNAICGHLAELGGYRVAWVGYACDDEAMTIEVAAHAGTDADYVNGLQLSWGADVHKQGGFGTAIHQVRTVATSQLASDLVFTCWRELTPPHGLASALALPLMSDGEGDGERTAFGVLGLYSEQSGPVEEEELQLLHDLADDLAFGIVSRRQSGQRQRAEAQLARHVNYDDLTGLAKLETLQAQLLQLAEQARAGRKTLAALHVDLDRFKDVNDTLGRAVGDQVLAQAALRLVHCAGEGAVLARPGADEFVILLPGLAAPGDAAKAASRMAAQLAEPLAAGLLPPGAPAIRPLGSIGISLYPDDSAEIGDLLRNAGLAMQEAKRQGGNTCRYYAPELNARMASRFVMESELSRALERGELSMHYQPQCSLQTGVVVGAEALMRWKHPTRGMVAPGEFIKLAEETGLVLPIGAWAIENVCGQLKAWRDAGVKSPPVAVNLSARQFQQAGLVQTVRRALESSGVVGRQLVLELTESAVMQDVEAAIVTLRELKELGVGIALDDFGTGYSSLSHLKRFTIDHLKIDHSFVRDITTSPDDAAICNAVIGLAHNLRVQVVAEGVETVEQMNYLRRRYCDSMQGYLFSKAVPAGAYAQLLASGNKLALPDAAETPPTLLLLDDEPNIIRSLNRALRLDGYKILAATSASDALKLLAMSPVQVVLSDHRMPEMTGIEFLSRVKDLYPDTVRIILSGYADLDSVIDAINRGAVYRYFTKPWDDEQLRDCVQQAFRHQQLLAA</sequence>
<dbReference type="FunFam" id="3.20.20.450:FF:000001">
    <property type="entry name" value="Cyclic di-GMP phosphodiesterase yahA"/>
    <property type="match status" value="1"/>
</dbReference>
<evidence type="ECO:0000259" key="7">
    <source>
        <dbReference type="PROSITE" id="PS50887"/>
    </source>
</evidence>
<dbReference type="CDD" id="cd01949">
    <property type="entry name" value="GGDEF"/>
    <property type="match status" value="1"/>
</dbReference>
<dbReference type="InterPro" id="IPR052155">
    <property type="entry name" value="Biofilm_reg_signaling"/>
</dbReference>
<evidence type="ECO:0000256" key="4">
    <source>
        <dbReference type="SAM" id="SignalP"/>
    </source>
</evidence>
<evidence type="ECO:0000256" key="2">
    <source>
        <dbReference type="ARBA" id="ARBA00022777"/>
    </source>
</evidence>
<dbReference type="Gene3D" id="3.40.50.2300">
    <property type="match status" value="1"/>
</dbReference>
<keyword evidence="9" id="KW-1185">Reference proteome</keyword>
<name>A0A7X4HAU0_9BURK</name>
<dbReference type="RefSeq" id="WP_161071291.1">
    <property type="nucleotide sequence ID" value="NZ_WWCU01000004.1"/>
</dbReference>
<dbReference type="PROSITE" id="PS50110">
    <property type="entry name" value="RESPONSE_REGULATORY"/>
    <property type="match status" value="1"/>
</dbReference>
<dbReference type="Pfam" id="PF13185">
    <property type="entry name" value="GAF_2"/>
    <property type="match status" value="1"/>
</dbReference>
<dbReference type="Pfam" id="PF00990">
    <property type="entry name" value="GGDEF"/>
    <property type="match status" value="1"/>
</dbReference>
<dbReference type="NCBIfam" id="TIGR00254">
    <property type="entry name" value="GGDEF"/>
    <property type="match status" value="1"/>
</dbReference>
<evidence type="ECO:0000256" key="1">
    <source>
        <dbReference type="ARBA" id="ARBA00022679"/>
    </source>
</evidence>
<dbReference type="InterPro" id="IPR001633">
    <property type="entry name" value="EAL_dom"/>
</dbReference>
<evidence type="ECO:0000259" key="5">
    <source>
        <dbReference type="PROSITE" id="PS50110"/>
    </source>
</evidence>
<feature type="domain" description="EAL" evidence="6">
    <location>
        <begin position="597"/>
        <end position="851"/>
    </location>
</feature>
<feature type="chain" id="PRO_5030770204" evidence="4">
    <location>
        <begin position="24"/>
        <end position="987"/>
    </location>
</feature>
<dbReference type="Proteomes" id="UP000450676">
    <property type="component" value="Unassembled WGS sequence"/>
</dbReference>
<dbReference type="InterPro" id="IPR003018">
    <property type="entry name" value="GAF"/>
</dbReference>
<dbReference type="InterPro" id="IPR035919">
    <property type="entry name" value="EAL_sf"/>
</dbReference>
<protein>
    <submittedName>
        <fullName evidence="8">EAL domain-containing protein</fullName>
    </submittedName>
</protein>
<dbReference type="CDD" id="cd17569">
    <property type="entry name" value="REC_HupR-like"/>
    <property type="match status" value="1"/>
</dbReference>
<dbReference type="SUPFAM" id="SSF52172">
    <property type="entry name" value="CheY-like"/>
    <property type="match status" value="1"/>
</dbReference>
<feature type="domain" description="GGDEF" evidence="7">
    <location>
        <begin position="450"/>
        <end position="588"/>
    </location>
</feature>
<reference evidence="8 9" key="1">
    <citation type="submission" date="2019-12" db="EMBL/GenBank/DDBJ databases">
        <title>Novel species isolated from a subtropical stream in China.</title>
        <authorList>
            <person name="Lu H."/>
        </authorList>
    </citation>
    <scope>NUCLEOTIDE SEQUENCE [LARGE SCALE GENOMIC DNA]</scope>
    <source>
        <strain evidence="8 9">FT127W</strain>
    </source>
</reference>
<organism evidence="8 9">
    <name type="scientific">Pseudoduganella aquatica</name>
    <dbReference type="NCBI Taxonomy" id="2660641"/>
    <lineage>
        <taxon>Bacteria</taxon>
        <taxon>Pseudomonadati</taxon>
        <taxon>Pseudomonadota</taxon>
        <taxon>Betaproteobacteria</taxon>
        <taxon>Burkholderiales</taxon>
        <taxon>Oxalobacteraceae</taxon>
        <taxon>Telluria group</taxon>
        <taxon>Pseudoduganella</taxon>
    </lineage>
</organism>
<feature type="signal peptide" evidence="4">
    <location>
        <begin position="1"/>
        <end position="23"/>
    </location>
</feature>
<dbReference type="PROSITE" id="PS50887">
    <property type="entry name" value="GGDEF"/>
    <property type="match status" value="1"/>
</dbReference>
<keyword evidence="3" id="KW-0597">Phosphoprotein</keyword>
<dbReference type="SUPFAM" id="SSF141868">
    <property type="entry name" value="EAL domain-like"/>
    <property type="match status" value="1"/>
</dbReference>
<dbReference type="InterPro" id="IPR011006">
    <property type="entry name" value="CheY-like_superfamily"/>
</dbReference>
<dbReference type="InterPro" id="IPR029787">
    <property type="entry name" value="Nucleotide_cyclase"/>
</dbReference>
<dbReference type="SUPFAM" id="SSF55781">
    <property type="entry name" value="GAF domain-like"/>
    <property type="match status" value="1"/>
</dbReference>
<dbReference type="GO" id="GO:0016301">
    <property type="term" value="F:kinase activity"/>
    <property type="evidence" value="ECO:0007669"/>
    <property type="project" value="UniProtKB-KW"/>
</dbReference>
<comment type="caution">
    <text evidence="8">The sequence shown here is derived from an EMBL/GenBank/DDBJ whole genome shotgun (WGS) entry which is preliminary data.</text>
</comment>
<dbReference type="PANTHER" id="PTHR44757:SF2">
    <property type="entry name" value="BIOFILM ARCHITECTURE MAINTENANCE PROTEIN MBAA"/>
    <property type="match status" value="1"/>
</dbReference>
<dbReference type="Pfam" id="PF00072">
    <property type="entry name" value="Response_reg"/>
    <property type="match status" value="1"/>
</dbReference>
<dbReference type="SMART" id="SM00065">
    <property type="entry name" value="GAF"/>
    <property type="match status" value="1"/>
</dbReference>
<dbReference type="Gene3D" id="3.20.20.450">
    <property type="entry name" value="EAL domain"/>
    <property type="match status" value="1"/>
</dbReference>
<dbReference type="GO" id="GO:0000160">
    <property type="term" value="P:phosphorelay signal transduction system"/>
    <property type="evidence" value="ECO:0007669"/>
    <property type="project" value="InterPro"/>
</dbReference>
<proteinExistence type="predicted"/>
<dbReference type="CDD" id="cd01948">
    <property type="entry name" value="EAL"/>
    <property type="match status" value="1"/>
</dbReference>
<keyword evidence="2" id="KW-0418">Kinase</keyword>
<dbReference type="AlphaFoldDB" id="A0A7X4HAU0"/>
<dbReference type="SMART" id="SM00052">
    <property type="entry name" value="EAL"/>
    <property type="match status" value="1"/>
</dbReference>
<evidence type="ECO:0000259" key="6">
    <source>
        <dbReference type="PROSITE" id="PS50883"/>
    </source>
</evidence>
<accession>A0A7X4HAU0</accession>
<keyword evidence="4" id="KW-0732">Signal</keyword>
<evidence type="ECO:0000256" key="3">
    <source>
        <dbReference type="PROSITE-ProRule" id="PRU00169"/>
    </source>
</evidence>
<dbReference type="InterPro" id="IPR001789">
    <property type="entry name" value="Sig_transdc_resp-reg_receiver"/>
</dbReference>
<dbReference type="EMBL" id="WWCU01000004">
    <property type="protein sequence ID" value="MYN06917.1"/>
    <property type="molecule type" value="Genomic_DNA"/>
</dbReference>
<dbReference type="InterPro" id="IPR029016">
    <property type="entry name" value="GAF-like_dom_sf"/>
</dbReference>
<dbReference type="SMART" id="SM00267">
    <property type="entry name" value="GGDEF"/>
    <property type="match status" value="1"/>
</dbReference>